<evidence type="ECO:0000256" key="1">
    <source>
        <dbReference type="ARBA" id="ARBA00010790"/>
    </source>
</evidence>
<name>A0AAN9YRH5_9PEZI</name>
<reference evidence="6 7" key="1">
    <citation type="submission" date="2024-02" db="EMBL/GenBank/DDBJ databases">
        <title>De novo assembly and annotation of 12 fungi associated with fruit tree decline syndrome in Ontario, Canada.</title>
        <authorList>
            <person name="Sulman M."/>
            <person name="Ellouze W."/>
            <person name="Ilyukhin E."/>
        </authorList>
    </citation>
    <scope>NUCLEOTIDE SEQUENCE [LARGE SCALE GENOMIC DNA]</scope>
    <source>
        <strain evidence="6 7">M11/M66-122</strain>
    </source>
</reference>
<dbReference type="InterPro" id="IPR036188">
    <property type="entry name" value="FAD/NAD-bd_sf"/>
</dbReference>
<feature type="domain" description="Glucose-methanol-choline oxidoreductase N-terminal" evidence="5">
    <location>
        <begin position="73"/>
        <end position="96"/>
    </location>
</feature>
<keyword evidence="4" id="KW-0285">Flavoprotein</keyword>
<evidence type="ECO:0000256" key="3">
    <source>
        <dbReference type="PIRSR" id="PIRSR000137-2"/>
    </source>
</evidence>
<evidence type="ECO:0000259" key="5">
    <source>
        <dbReference type="PROSITE" id="PS00623"/>
    </source>
</evidence>
<dbReference type="InterPro" id="IPR000172">
    <property type="entry name" value="GMC_OxRdtase_N"/>
</dbReference>
<feature type="active site" description="Proton acceptor" evidence="2">
    <location>
        <position position="577"/>
    </location>
</feature>
<protein>
    <recommendedName>
        <fullName evidence="5">Glucose-methanol-choline oxidoreductase N-terminal domain-containing protein</fullName>
    </recommendedName>
</protein>
<dbReference type="SUPFAM" id="SSF51905">
    <property type="entry name" value="FAD/NAD(P)-binding domain"/>
    <property type="match status" value="1"/>
</dbReference>
<feature type="binding site" evidence="3">
    <location>
        <begin position="83"/>
        <end position="86"/>
    </location>
    <ligand>
        <name>FAD</name>
        <dbReference type="ChEBI" id="CHEBI:57692"/>
    </ligand>
</feature>
<dbReference type="Proteomes" id="UP001320420">
    <property type="component" value="Unassembled WGS sequence"/>
</dbReference>
<keyword evidence="3 4" id="KW-0274">FAD</keyword>
<dbReference type="GO" id="GO:0016614">
    <property type="term" value="F:oxidoreductase activity, acting on CH-OH group of donors"/>
    <property type="evidence" value="ECO:0007669"/>
    <property type="project" value="InterPro"/>
</dbReference>
<evidence type="ECO:0000313" key="7">
    <source>
        <dbReference type="Proteomes" id="UP001320420"/>
    </source>
</evidence>
<evidence type="ECO:0000313" key="6">
    <source>
        <dbReference type="EMBL" id="KAK7751355.1"/>
    </source>
</evidence>
<feature type="binding site" evidence="3">
    <location>
        <begin position="533"/>
        <end position="534"/>
    </location>
    <ligand>
        <name>FAD</name>
        <dbReference type="ChEBI" id="CHEBI:57692"/>
    </ligand>
</feature>
<feature type="active site" description="Proton donor" evidence="2">
    <location>
        <position position="534"/>
    </location>
</feature>
<dbReference type="EMBL" id="JAKJXP020000051">
    <property type="protein sequence ID" value="KAK7751355.1"/>
    <property type="molecule type" value="Genomic_DNA"/>
</dbReference>
<dbReference type="Gene3D" id="3.30.560.10">
    <property type="entry name" value="Glucose Oxidase, domain 3"/>
    <property type="match status" value="1"/>
</dbReference>
<dbReference type="AlphaFoldDB" id="A0AAN9YRH5"/>
<sequence length="600" mass="65482">MASESHDYDFIIVGGGTAGLVVAARLSEDPSQHILVLEAGADHSEDPRVKTPAFYMATMKTDMDWDFETEAQGKALGGSSIMNAHVFAHPTKKLIDTWASLGNDGWDWEGLRDYYTRAFTTPQVPPDLEKTLGIANWTTKDAVGQGPIRVSFPGNPLHPIRESWAETFQGLGYRMKDNLWTDPLAGIGAFSNFATIDPDRKDRNHTAKTYYYPIRDRKNLKVLTKAVVEKVLVEGKPMKAVGVQYQYESEPKVAIARKEVIIAAGVFQSPKLLELSGIGNANLLSQHGIQVVKNLTGVGENLQDHLVCDIVPEAVNGLETLDALQDPEVLRQAMHDFAANHTGLLTSAGIKTFAYMPVARHHSEEGREALKELLKKSQPSIGEDSIQGRARNLAYYNIAKTSLLDPQTPSAAYLTAIAQNPLALDPITGERMPPSPGGHVCFAAVLAQPLSRGCVHIQSRDSLEAPAIDPSYLTNPLDLEIFAEHMLFLHVLATTPPLSNLVKQPLQLDTPSAHFHDLDAAKKYVQSRAFSMWHPAGTCAMLPEDKGGVVDTQLKVYGVGNLRVVDSSIVPILPPGHLQSTVYAVAEKAADLIKKEYGLV</sequence>
<dbReference type="InterPro" id="IPR007867">
    <property type="entry name" value="GMC_OxRtase_C"/>
</dbReference>
<comment type="cofactor">
    <cofactor evidence="3">
        <name>FAD</name>
        <dbReference type="ChEBI" id="CHEBI:57692"/>
    </cofactor>
</comment>
<dbReference type="Pfam" id="PF00732">
    <property type="entry name" value="GMC_oxred_N"/>
    <property type="match status" value="1"/>
</dbReference>
<dbReference type="SUPFAM" id="SSF54373">
    <property type="entry name" value="FAD-linked reductases, C-terminal domain"/>
    <property type="match status" value="1"/>
</dbReference>
<accession>A0AAN9YRH5</accession>
<dbReference type="InterPro" id="IPR012132">
    <property type="entry name" value="GMC_OxRdtase"/>
</dbReference>
<evidence type="ECO:0000256" key="2">
    <source>
        <dbReference type="PIRSR" id="PIRSR000137-1"/>
    </source>
</evidence>
<dbReference type="PANTHER" id="PTHR11552">
    <property type="entry name" value="GLUCOSE-METHANOL-CHOLINE GMC OXIDOREDUCTASE"/>
    <property type="match status" value="1"/>
</dbReference>
<comment type="similarity">
    <text evidence="1 4">Belongs to the GMC oxidoreductase family.</text>
</comment>
<comment type="caution">
    <text evidence="6">The sequence shown here is derived from an EMBL/GenBank/DDBJ whole genome shotgun (WGS) entry which is preliminary data.</text>
</comment>
<feature type="binding site" evidence="3">
    <location>
        <position position="228"/>
    </location>
    <ligand>
        <name>FAD</name>
        <dbReference type="ChEBI" id="CHEBI:57692"/>
    </ligand>
</feature>
<dbReference type="PIRSF" id="PIRSF000137">
    <property type="entry name" value="Alcohol_oxidase"/>
    <property type="match status" value="1"/>
</dbReference>
<dbReference type="Gene3D" id="3.50.50.60">
    <property type="entry name" value="FAD/NAD(P)-binding domain"/>
    <property type="match status" value="1"/>
</dbReference>
<dbReference type="PANTHER" id="PTHR11552:SF210">
    <property type="entry name" value="GLUCOSE-METHANOL-CHOLINE OXIDOREDUCTASE N-TERMINAL DOMAIN-CONTAINING PROTEIN-RELATED"/>
    <property type="match status" value="1"/>
</dbReference>
<proteinExistence type="inferred from homology"/>
<keyword evidence="7" id="KW-1185">Reference proteome</keyword>
<organism evidence="6 7">
    <name type="scientific">Diatrype stigma</name>
    <dbReference type="NCBI Taxonomy" id="117547"/>
    <lineage>
        <taxon>Eukaryota</taxon>
        <taxon>Fungi</taxon>
        <taxon>Dikarya</taxon>
        <taxon>Ascomycota</taxon>
        <taxon>Pezizomycotina</taxon>
        <taxon>Sordariomycetes</taxon>
        <taxon>Xylariomycetidae</taxon>
        <taxon>Xylariales</taxon>
        <taxon>Diatrypaceae</taxon>
        <taxon>Diatrype</taxon>
    </lineage>
</organism>
<gene>
    <name evidence="6" type="ORF">SLS62_006761</name>
</gene>
<dbReference type="Pfam" id="PF05199">
    <property type="entry name" value="GMC_oxred_C"/>
    <property type="match status" value="1"/>
</dbReference>
<evidence type="ECO:0000256" key="4">
    <source>
        <dbReference type="RuleBase" id="RU003968"/>
    </source>
</evidence>
<dbReference type="GO" id="GO:0050660">
    <property type="term" value="F:flavin adenine dinucleotide binding"/>
    <property type="evidence" value="ECO:0007669"/>
    <property type="project" value="InterPro"/>
</dbReference>
<dbReference type="PROSITE" id="PS00623">
    <property type="entry name" value="GMC_OXRED_1"/>
    <property type="match status" value="1"/>
</dbReference>